<sequence>MPTKRTSRTLTRVRPHKHKWSLKYKQSINCKHPKGFSQRQHCKYGRKTRTRK</sequence>
<organism evidence="2">
    <name type="scientific">viral metagenome</name>
    <dbReference type="NCBI Taxonomy" id="1070528"/>
    <lineage>
        <taxon>unclassified sequences</taxon>
        <taxon>metagenomes</taxon>
        <taxon>organismal metagenomes</taxon>
    </lineage>
</organism>
<proteinExistence type="predicted"/>
<evidence type="ECO:0000313" key="2">
    <source>
        <dbReference type="EMBL" id="QHT33027.1"/>
    </source>
</evidence>
<feature type="region of interest" description="Disordered" evidence="1">
    <location>
        <begin position="32"/>
        <end position="52"/>
    </location>
</feature>
<feature type="compositionally biased region" description="Basic residues" evidence="1">
    <location>
        <begin position="40"/>
        <end position="52"/>
    </location>
</feature>
<protein>
    <submittedName>
        <fullName evidence="2">Uncharacterized protein</fullName>
    </submittedName>
</protein>
<evidence type="ECO:0000256" key="1">
    <source>
        <dbReference type="SAM" id="MobiDB-lite"/>
    </source>
</evidence>
<reference evidence="2" key="1">
    <citation type="journal article" date="2020" name="Nature">
        <title>Giant virus diversity and host interactions through global metagenomics.</title>
        <authorList>
            <person name="Schulz F."/>
            <person name="Roux S."/>
            <person name="Paez-Espino D."/>
            <person name="Jungbluth S."/>
            <person name="Walsh D.A."/>
            <person name="Denef V.J."/>
            <person name="McMahon K.D."/>
            <person name="Konstantinidis K.T."/>
            <person name="Eloe-Fadrosh E.A."/>
            <person name="Kyrpides N.C."/>
            <person name="Woyke T."/>
        </authorList>
    </citation>
    <scope>NUCLEOTIDE SEQUENCE</scope>
    <source>
        <strain evidence="2">GVMAG-M-3300009161-34</strain>
    </source>
</reference>
<dbReference type="EMBL" id="MN738956">
    <property type="protein sequence ID" value="QHT33027.1"/>
    <property type="molecule type" value="Genomic_DNA"/>
</dbReference>
<name>A0A6C0EVB1_9ZZZZ</name>
<accession>A0A6C0EVB1</accession>
<dbReference type="AlphaFoldDB" id="A0A6C0EVB1"/>